<sequence>MSAQPSGDPVPRPAGAFCWVDLKTRDPKAAAAFFESALGWTVEIDQGSWRRATVIRVGEHHIGGLSDVTAAVYPPGTPPHIACYLAVDDVDARIAAAVEAGARLLVAPFDAGDDGRIATLIDPFGAAASLWQRQTPQRGWTHPRATRAAPRRLQHLSADPPAAAEFYRRFLGMSDPDTDFAGIAGRNTVPGWRLIVAVDSVTEVQRRAGGSPGGTGQMGPANDRGAVVDLTAPDGLTFAIES</sequence>
<dbReference type="InterPro" id="IPR041581">
    <property type="entry name" value="Glyoxalase_6"/>
</dbReference>
<dbReference type="Pfam" id="PF18029">
    <property type="entry name" value="Glyoxalase_6"/>
    <property type="match status" value="1"/>
</dbReference>
<dbReference type="AlphaFoldDB" id="A0A846XQS5"/>
<organism evidence="2 3">
    <name type="scientific">Nocardia speluncae</name>
    <dbReference type="NCBI Taxonomy" id="419477"/>
    <lineage>
        <taxon>Bacteria</taxon>
        <taxon>Bacillati</taxon>
        <taxon>Actinomycetota</taxon>
        <taxon>Actinomycetes</taxon>
        <taxon>Mycobacteriales</taxon>
        <taxon>Nocardiaceae</taxon>
        <taxon>Nocardia</taxon>
    </lineage>
</organism>
<dbReference type="PANTHER" id="PTHR33993:SF14">
    <property type="entry name" value="GB|AAF24581.1"/>
    <property type="match status" value="1"/>
</dbReference>
<evidence type="ECO:0000259" key="1">
    <source>
        <dbReference type="PROSITE" id="PS51819"/>
    </source>
</evidence>
<evidence type="ECO:0000313" key="2">
    <source>
        <dbReference type="EMBL" id="NKY36853.1"/>
    </source>
</evidence>
<proteinExistence type="predicted"/>
<protein>
    <submittedName>
        <fullName evidence="2">VOC family protein</fullName>
    </submittedName>
</protein>
<reference evidence="2 3" key="1">
    <citation type="submission" date="2020-04" db="EMBL/GenBank/DDBJ databases">
        <title>MicrobeNet Type strains.</title>
        <authorList>
            <person name="Nicholson A.C."/>
        </authorList>
    </citation>
    <scope>NUCLEOTIDE SEQUENCE [LARGE SCALE GENOMIC DNA]</scope>
    <source>
        <strain evidence="2 3">DSM 45078</strain>
    </source>
</reference>
<feature type="domain" description="VOC" evidence="1">
    <location>
        <begin position="16"/>
        <end position="133"/>
    </location>
</feature>
<dbReference type="PANTHER" id="PTHR33993">
    <property type="entry name" value="GLYOXALASE-RELATED"/>
    <property type="match status" value="1"/>
</dbReference>
<dbReference type="SUPFAM" id="SSF54593">
    <property type="entry name" value="Glyoxalase/Bleomycin resistance protein/Dihydroxybiphenyl dioxygenase"/>
    <property type="match status" value="1"/>
</dbReference>
<dbReference type="Gene3D" id="3.10.180.10">
    <property type="entry name" value="2,3-Dihydroxybiphenyl 1,2-Dioxygenase, domain 1"/>
    <property type="match status" value="1"/>
</dbReference>
<dbReference type="EMBL" id="JAAXOO010000007">
    <property type="protein sequence ID" value="NKY36853.1"/>
    <property type="molecule type" value="Genomic_DNA"/>
</dbReference>
<comment type="caution">
    <text evidence="2">The sequence shown here is derived from an EMBL/GenBank/DDBJ whole genome shotgun (WGS) entry which is preliminary data.</text>
</comment>
<dbReference type="InterPro" id="IPR037523">
    <property type="entry name" value="VOC_core"/>
</dbReference>
<keyword evidence="3" id="KW-1185">Reference proteome</keyword>
<accession>A0A846XQS5</accession>
<evidence type="ECO:0000313" key="3">
    <source>
        <dbReference type="Proteomes" id="UP000565715"/>
    </source>
</evidence>
<name>A0A846XQS5_9NOCA</name>
<dbReference type="CDD" id="cd07247">
    <property type="entry name" value="SgaA_N_like"/>
    <property type="match status" value="1"/>
</dbReference>
<dbReference type="PROSITE" id="PS51819">
    <property type="entry name" value="VOC"/>
    <property type="match status" value="1"/>
</dbReference>
<gene>
    <name evidence="2" type="ORF">HGA13_27845</name>
</gene>
<dbReference type="Proteomes" id="UP000565715">
    <property type="component" value="Unassembled WGS sequence"/>
</dbReference>
<dbReference type="InterPro" id="IPR029068">
    <property type="entry name" value="Glyas_Bleomycin-R_OHBP_Dase"/>
</dbReference>
<dbReference type="InterPro" id="IPR052164">
    <property type="entry name" value="Anthracycline_SecMetBiosynth"/>
</dbReference>